<evidence type="ECO:0000256" key="1">
    <source>
        <dbReference type="SAM" id="Phobius"/>
    </source>
</evidence>
<accession>J0MWD3</accession>
<dbReference type="PATRIC" id="fig|1125718.3.peg.2426"/>
<keyword evidence="1" id="KW-1133">Transmembrane helix</keyword>
<proteinExistence type="predicted"/>
<name>J0MWD3_9ACTO</name>
<comment type="caution">
    <text evidence="2">The sequence shown here is derived from an EMBL/GenBank/DDBJ whole genome shotgun (WGS) entry which is preliminary data.</text>
</comment>
<evidence type="ECO:0000313" key="2">
    <source>
        <dbReference type="EMBL" id="EJF38614.1"/>
    </source>
</evidence>
<dbReference type="AlphaFoldDB" id="J0MWD3"/>
<keyword evidence="3" id="KW-1185">Reference proteome</keyword>
<sequence length="481" mass="51653">MLPAPSTARPGRGITVTIEFMSLPAPTPTPDRRARFNLRTAVIAALAGALTLVTVIGGVLLITGGTNYARPSRIDYPYYAVPSDSWANGSTKQWTSTIDTDASIFTSADHLFSVKPDGDGTQNSTLTAYTMSDSGVSKAWSTTVDTSKDSVAGLSAKNNPVYPAFLIWGKNTLIHGRNIYNITTGDTSDAPWPEDAVPVVAGDVVVACQKTTCAGYREGNTSSMWSTAVNDPSTFSEQSTDVAENILKYGQNYETVRVFSGEKYATIAGLYAINISTGKMVEFTLPEKKTSQYITVSTDKGWSVVSKDKATGEWHISFYEENGGDPTSTDTLRRDFDTQPIYLPGPRSAQGFRSLWVDDDPASLAGTINFTSEGDKECAKTISMTNAAAIDLTGFDTTTFPCFDQHDTQVSDHAKVVTVGMKQSVNAAPFSLMYDAATGQQIDFEGMDPNSGAVFAFVDSKKIVGYSPADGTLTSYTPNLR</sequence>
<reference evidence="2 3" key="1">
    <citation type="submission" date="2012-05" db="EMBL/GenBank/DDBJ databases">
        <authorList>
            <person name="Harkins D.M."/>
            <person name="Madupu R."/>
            <person name="Durkin A.S."/>
            <person name="Torralba M."/>
            <person name="Methe B."/>
            <person name="Sutton G.G."/>
            <person name="Nelson K.E."/>
        </authorList>
    </citation>
    <scope>NUCLEOTIDE SEQUENCE [LARGE SCALE GENOMIC DNA]</scope>
    <source>
        <strain evidence="2 3">F0489</strain>
    </source>
</reference>
<organism evidence="2 3">
    <name type="scientific">Actinomyces massiliensis F0489</name>
    <dbReference type="NCBI Taxonomy" id="1125718"/>
    <lineage>
        <taxon>Bacteria</taxon>
        <taxon>Bacillati</taxon>
        <taxon>Actinomycetota</taxon>
        <taxon>Actinomycetes</taxon>
        <taxon>Actinomycetales</taxon>
        <taxon>Actinomycetaceae</taxon>
        <taxon>Actinomyces</taxon>
    </lineage>
</organism>
<keyword evidence="1" id="KW-0812">Transmembrane</keyword>
<keyword evidence="1" id="KW-0472">Membrane</keyword>
<protein>
    <submittedName>
        <fullName evidence="2">Uncharacterized protein</fullName>
    </submittedName>
</protein>
<gene>
    <name evidence="2" type="ORF">HMPREF1318_1064</name>
</gene>
<feature type="transmembrane region" description="Helical" evidence="1">
    <location>
        <begin position="41"/>
        <end position="62"/>
    </location>
</feature>
<evidence type="ECO:0000313" key="3">
    <source>
        <dbReference type="Proteomes" id="UP000002941"/>
    </source>
</evidence>
<dbReference type="EMBL" id="AKFT01000188">
    <property type="protein sequence ID" value="EJF38614.1"/>
    <property type="molecule type" value="Genomic_DNA"/>
</dbReference>
<dbReference type="Proteomes" id="UP000002941">
    <property type="component" value="Unassembled WGS sequence"/>
</dbReference>
<dbReference type="eggNOG" id="ENOG50324Z0">
    <property type="taxonomic scope" value="Bacteria"/>
</dbReference>